<sequence>MSDIYIHESSYIDEGSQIGKGTKIWHFSHVMPGAKIGERCNLGQNVFIANGVVIGNNVKIQNNVSVYEGVVLEDDVFCGPSMVFTNVKTPRSAFPRNTSDDYNITRVKKGASIGANATIVCGVTIGECAMVAAGAVVTKDVPAYALFAGVPAKQMGWVCACGEVLKIAEAHSSCPRCDRQYDLQNGHLQERVGKGVSQT</sequence>
<keyword evidence="2" id="KW-1185">Reference proteome</keyword>
<dbReference type="PANTHER" id="PTHR43300">
    <property type="entry name" value="ACETYLTRANSFERASE"/>
    <property type="match status" value="1"/>
</dbReference>
<dbReference type="GO" id="GO:0016746">
    <property type="term" value="F:acyltransferase activity"/>
    <property type="evidence" value="ECO:0007669"/>
    <property type="project" value="UniProtKB-KW"/>
</dbReference>
<gene>
    <name evidence="1" type="primary">wbpD</name>
    <name evidence="1" type="ORF">PAECIP111802_06322</name>
</gene>
<name>A0ABM8VS45_9BACL</name>
<dbReference type="Proteomes" id="UP000730618">
    <property type="component" value="Unassembled WGS sequence"/>
</dbReference>
<dbReference type="InterPro" id="IPR001451">
    <property type="entry name" value="Hexapep"/>
</dbReference>
<evidence type="ECO:0000313" key="1">
    <source>
        <dbReference type="EMBL" id="CAG7656169.1"/>
    </source>
</evidence>
<dbReference type="InterPro" id="IPR018357">
    <property type="entry name" value="Hexapep_transf_CS"/>
</dbReference>
<dbReference type="Pfam" id="PF14602">
    <property type="entry name" value="Hexapep_2"/>
    <property type="match status" value="1"/>
</dbReference>
<dbReference type="RefSeq" id="WP_218102507.1">
    <property type="nucleotide sequence ID" value="NZ_CAJVCE010000028.1"/>
</dbReference>
<protein>
    <submittedName>
        <fullName evidence="1">UDP-2-acetamido-3-amino-2, 3-dideoxy-D-glucuronate N-acetyltransferase</fullName>
        <ecNumber evidence="1">2.3.1.201</ecNumber>
    </submittedName>
</protein>
<dbReference type="PANTHER" id="PTHR43300:SF4">
    <property type="entry name" value="ACYL-[ACYL-CARRIER-PROTEIN]--UDP-N-ACETYLGLUCOSAMINE O-ACYLTRANSFERASE"/>
    <property type="match status" value="1"/>
</dbReference>
<reference evidence="1 2" key="1">
    <citation type="submission" date="2021-06" db="EMBL/GenBank/DDBJ databases">
        <authorList>
            <person name="Criscuolo A."/>
        </authorList>
    </citation>
    <scope>NUCLEOTIDE SEQUENCE [LARGE SCALE GENOMIC DNA]</scope>
    <source>
        <strain evidence="2">CIP 111802</strain>
    </source>
</reference>
<dbReference type="Pfam" id="PF00132">
    <property type="entry name" value="Hexapep"/>
    <property type="match status" value="1"/>
</dbReference>
<dbReference type="PROSITE" id="PS00101">
    <property type="entry name" value="HEXAPEP_TRANSFERASES"/>
    <property type="match status" value="1"/>
</dbReference>
<dbReference type="EC" id="2.3.1.201" evidence="1"/>
<proteinExistence type="predicted"/>
<dbReference type="InterPro" id="IPR050179">
    <property type="entry name" value="Trans_hexapeptide_repeat"/>
</dbReference>
<keyword evidence="1" id="KW-0808">Transferase</keyword>
<keyword evidence="1" id="KW-0012">Acyltransferase</keyword>
<comment type="caution">
    <text evidence="1">The sequence shown here is derived from an EMBL/GenBank/DDBJ whole genome shotgun (WGS) entry which is preliminary data.</text>
</comment>
<dbReference type="CDD" id="cd03358">
    <property type="entry name" value="LbH_WxcM_N_like"/>
    <property type="match status" value="1"/>
</dbReference>
<evidence type="ECO:0000313" key="2">
    <source>
        <dbReference type="Proteomes" id="UP000730618"/>
    </source>
</evidence>
<accession>A0ABM8VS45</accession>
<dbReference type="EMBL" id="CAJVCE010000028">
    <property type="protein sequence ID" value="CAG7656169.1"/>
    <property type="molecule type" value="Genomic_DNA"/>
</dbReference>
<organism evidence="1 2">
    <name type="scientific">Paenibacillus allorhizosphaerae</name>
    <dbReference type="NCBI Taxonomy" id="2849866"/>
    <lineage>
        <taxon>Bacteria</taxon>
        <taxon>Bacillati</taxon>
        <taxon>Bacillota</taxon>
        <taxon>Bacilli</taxon>
        <taxon>Bacillales</taxon>
        <taxon>Paenibacillaceae</taxon>
        <taxon>Paenibacillus</taxon>
    </lineage>
</organism>